<feature type="region of interest" description="Disordered" evidence="1">
    <location>
        <begin position="226"/>
        <end position="258"/>
    </location>
</feature>
<feature type="region of interest" description="Disordered" evidence="1">
    <location>
        <begin position="628"/>
        <end position="654"/>
    </location>
</feature>
<organism evidence="2 3">
    <name type="scientific">Tetrahymena thermophila (strain SB210)</name>
    <dbReference type="NCBI Taxonomy" id="312017"/>
    <lineage>
        <taxon>Eukaryota</taxon>
        <taxon>Sar</taxon>
        <taxon>Alveolata</taxon>
        <taxon>Ciliophora</taxon>
        <taxon>Intramacronucleata</taxon>
        <taxon>Oligohymenophorea</taxon>
        <taxon>Hymenostomatida</taxon>
        <taxon>Tetrahymenina</taxon>
        <taxon>Tetrahymenidae</taxon>
        <taxon>Tetrahymena</taxon>
    </lineage>
</organism>
<feature type="region of interest" description="Disordered" evidence="1">
    <location>
        <begin position="406"/>
        <end position="437"/>
    </location>
</feature>
<proteinExistence type="predicted"/>
<evidence type="ECO:0000313" key="2">
    <source>
        <dbReference type="EMBL" id="EAS04006.2"/>
    </source>
</evidence>
<sequence>MDKLKEFIDERLDSLACFNIKIEQYKKMVLQTDINNVNRIPTPSSINIDAQNAELSNILIKEIVNLKKQEKRRIEMENSLMQQINQDNLEFCSDIHFFFSQSMDIMLRIDSSFQYYDQFNGSFEDVAKAYKHFFKKQQDLKKYNETDIIHQQNLQEKIPAFLILFKWLIDLSRQKFERCIFQRSQELVQEVKTNQKNRLSIIAETQKNCIESQQLNGLRINYQSVRQSTQDKQSTQPNLQFQNVRYQDSTQQSRKNKFRLSTDGRIQTEGFFPASNKLNSCNLSSEEFINYLHVINKMTIKAPQNQQPNQSLNKSNLAKEIYFQSNEHQNTYIKSSNPKQAIIVPQMAQFMISNNVQQNQNKNKFLNINVNIINSSQQNENNTQNNSEQQIIQKQNIQDTANLQNQNYPKANSQSSTSSSSQQSNSTTKQDFNIITTSNQDIEENKLNKITNEDIVKAHFNTEIQQLLSGKKNMSSQQHIKQFIKHRKGSSLQITNSLNLSQNGNQVSCDNQNINLPKKYDANYQKIIFENQGNCQNKKYGKIIPATHYPDYRNILELDNSQNVLSYYMRKNYDSSVNEVSENGKNLMISSLLTKNQIIKSTIDKYFTIYFAKFPEMTTKTVNSNCINSTQNSESKERKSLQSQNQRKRRNSGLMILSQTTPIQQLILSKTSQQNQQNNLVEVSQGNQCVAVFQNANCINKFNQTQDKFWDQNQQSCSNKTNLNHLNKTFDIHQDQQIQLNQLISIEDKVNNYNESQIQSNKKKYSIQPCYRDERIHTQGQEQDIQVKPKGCQINLEKLIRITNHNNQYNIPKRPQTSMSNFEESVVKQQNQKKSTNPNQSQDFKNQQQIKNVQIDNIIINQRAPQINCQNNGVNQNINSPQPRQILNSLKLSTDLSGKKMKQSQYQRMQKKQQQIYFEQLSSTKTQGFIKNTPSNQANSLSVNSRSILYNYKQQYLPQQFSNQKCAQVQSNQNTKQKINTEASDFQSLERDPIAYFPNKNHRRRANSQLNNENLFSASKQDTINISITNMNLITEFSNQVTSKSGAKPPQSSQNNKNVSYSKQLMQIQNLQQNSINIIPPFTNLEILNKFETAQNQQKDIINPQQSFNNSSNNNNNNNINNFNKIIQKMVFR</sequence>
<dbReference type="Proteomes" id="UP000009168">
    <property type="component" value="Unassembled WGS sequence"/>
</dbReference>
<name>I7LX95_TETTS</name>
<feature type="compositionally biased region" description="Low complexity" evidence="1">
    <location>
        <begin position="412"/>
        <end position="428"/>
    </location>
</feature>
<dbReference type="InParanoid" id="I7LX95"/>
<evidence type="ECO:0000256" key="1">
    <source>
        <dbReference type="SAM" id="MobiDB-lite"/>
    </source>
</evidence>
<gene>
    <name evidence="2" type="ORF">TTHERM_00459430</name>
</gene>
<feature type="compositionally biased region" description="Polar residues" evidence="1">
    <location>
        <begin position="226"/>
        <end position="253"/>
    </location>
</feature>
<dbReference type="RefSeq" id="XP_001024251.2">
    <property type="nucleotide sequence ID" value="XM_001024251.2"/>
</dbReference>
<dbReference type="AlphaFoldDB" id="I7LX95"/>
<dbReference type="GeneID" id="7828388"/>
<protein>
    <submittedName>
        <fullName evidence="2">Uncharacterized protein</fullName>
    </submittedName>
</protein>
<dbReference type="KEGG" id="tet:TTHERM_00459430"/>
<accession>I7LX95</accession>
<evidence type="ECO:0000313" key="3">
    <source>
        <dbReference type="Proteomes" id="UP000009168"/>
    </source>
</evidence>
<feature type="region of interest" description="Disordered" evidence="1">
    <location>
        <begin position="808"/>
        <end position="846"/>
    </location>
</feature>
<reference evidence="3" key="1">
    <citation type="journal article" date="2006" name="PLoS Biol.">
        <title>Macronuclear genome sequence of the ciliate Tetrahymena thermophila, a model eukaryote.</title>
        <authorList>
            <person name="Eisen J.A."/>
            <person name="Coyne R.S."/>
            <person name="Wu M."/>
            <person name="Wu D."/>
            <person name="Thiagarajan M."/>
            <person name="Wortman J.R."/>
            <person name="Badger J.H."/>
            <person name="Ren Q."/>
            <person name="Amedeo P."/>
            <person name="Jones K.M."/>
            <person name="Tallon L.J."/>
            <person name="Delcher A.L."/>
            <person name="Salzberg S.L."/>
            <person name="Silva J.C."/>
            <person name="Haas B.J."/>
            <person name="Majoros W.H."/>
            <person name="Farzad M."/>
            <person name="Carlton J.M."/>
            <person name="Smith R.K. Jr."/>
            <person name="Garg J."/>
            <person name="Pearlman R.E."/>
            <person name="Karrer K.M."/>
            <person name="Sun L."/>
            <person name="Manning G."/>
            <person name="Elde N.C."/>
            <person name="Turkewitz A.P."/>
            <person name="Asai D.J."/>
            <person name="Wilkes D.E."/>
            <person name="Wang Y."/>
            <person name="Cai H."/>
            <person name="Collins K."/>
            <person name="Stewart B.A."/>
            <person name="Lee S.R."/>
            <person name="Wilamowska K."/>
            <person name="Weinberg Z."/>
            <person name="Ruzzo W.L."/>
            <person name="Wloga D."/>
            <person name="Gaertig J."/>
            <person name="Frankel J."/>
            <person name="Tsao C.-C."/>
            <person name="Gorovsky M.A."/>
            <person name="Keeling P.J."/>
            <person name="Waller R.F."/>
            <person name="Patron N.J."/>
            <person name="Cherry J.M."/>
            <person name="Stover N.A."/>
            <person name="Krieger C.J."/>
            <person name="del Toro C."/>
            <person name="Ryder H.F."/>
            <person name="Williamson S.C."/>
            <person name="Barbeau R.A."/>
            <person name="Hamilton E.P."/>
            <person name="Orias E."/>
        </authorList>
    </citation>
    <scope>NUCLEOTIDE SEQUENCE [LARGE SCALE GENOMIC DNA]</scope>
    <source>
        <strain evidence="3">SB210</strain>
    </source>
</reference>
<keyword evidence="3" id="KW-1185">Reference proteome</keyword>
<dbReference type="EMBL" id="GG662464">
    <property type="protein sequence ID" value="EAS04006.2"/>
    <property type="molecule type" value="Genomic_DNA"/>
</dbReference>